<protein>
    <submittedName>
        <fullName evidence="1">Uncharacterized protein</fullName>
    </submittedName>
</protein>
<proteinExistence type="predicted"/>
<keyword evidence="2" id="KW-1185">Reference proteome</keyword>
<dbReference type="Proteomes" id="UP001303373">
    <property type="component" value="Chromosome 8"/>
</dbReference>
<dbReference type="AlphaFoldDB" id="A0AAQ3RAW2"/>
<gene>
    <name evidence="1" type="ORF">R9X50_00546100</name>
</gene>
<reference evidence="1 2" key="1">
    <citation type="submission" date="2023-11" db="EMBL/GenBank/DDBJ databases">
        <title>An acidophilic fungus is an integral part of prey digestion in a carnivorous sundew plant.</title>
        <authorList>
            <person name="Tsai I.J."/>
        </authorList>
    </citation>
    <scope>NUCLEOTIDE SEQUENCE [LARGE SCALE GENOMIC DNA]</scope>
    <source>
        <strain evidence="1">169a</strain>
    </source>
</reference>
<organism evidence="1 2">
    <name type="scientific">Acrodontium crateriforme</name>
    <dbReference type="NCBI Taxonomy" id="150365"/>
    <lineage>
        <taxon>Eukaryota</taxon>
        <taxon>Fungi</taxon>
        <taxon>Dikarya</taxon>
        <taxon>Ascomycota</taxon>
        <taxon>Pezizomycotina</taxon>
        <taxon>Dothideomycetes</taxon>
        <taxon>Dothideomycetidae</taxon>
        <taxon>Mycosphaerellales</taxon>
        <taxon>Teratosphaeriaceae</taxon>
        <taxon>Acrodontium</taxon>
    </lineage>
</organism>
<name>A0AAQ3RAW2_9PEZI</name>
<evidence type="ECO:0000313" key="2">
    <source>
        <dbReference type="Proteomes" id="UP001303373"/>
    </source>
</evidence>
<accession>A0AAQ3RAW2</accession>
<dbReference type="EMBL" id="CP138587">
    <property type="protein sequence ID" value="WPH02596.1"/>
    <property type="molecule type" value="Genomic_DNA"/>
</dbReference>
<sequence length="116" mass="14293">MCFYDNYKFLCGDYKWGVMRQQCTKEYRIGETCGMRMIYQTIMCDSECTWCEKIAKKRRRLEKLTSDIKRWAPMHDRKHSRERAIEEYNEVMSEMRRLQQELQTRRMTLTIPRRAS</sequence>
<evidence type="ECO:0000313" key="1">
    <source>
        <dbReference type="EMBL" id="WPH02596.1"/>
    </source>
</evidence>